<dbReference type="PANTHER" id="PTHR10000">
    <property type="entry name" value="PHOSPHOSERINE PHOSPHATASE"/>
    <property type="match status" value="1"/>
</dbReference>
<dbReference type="Pfam" id="PF08282">
    <property type="entry name" value="Hydrolase_3"/>
    <property type="match status" value="1"/>
</dbReference>
<accession>A0A3G9KA96</accession>
<gene>
    <name evidence="1" type="ORF">Pcatena_02720</name>
</gene>
<dbReference type="Proteomes" id="UP000273154">
    <property type="component" value="Chromosome"/>
</dbReference>
<sequence>MGLTEDEVAARARDIKVFGFDLDGTFLRDDKSVSPRTRAAVRALIERGIEPVPTTGRTWQRLCQSVLGMDEFHYTVCACGSVIRDRTTGEFLRHDVIDPRTAAELIRRLKQPGVVIYLCLDDPYGTRLGDCISRDEYVRVRGKERWKEPLTCYDVPALIEANRWGVVKVGVRYAAPWRDDDFIAIGDELNLTSNPCGPNNVEYNVPGVSKAGGLATVAGRLGCTIDNVCTIGDSGNDVEMLRAAGLGIAMGNATEVAREAADYTLPFTNEQDGLANFIERYLLV</sequence>
<keyword evidence="2" id="KW-1185">Reference proteome</keyword>
<dbReference type="PANTHER" id="PTHR10000:SF8">
    <property type="entry name" value="HAD SUPERFAMILY HYDROLASE-LIKE, TYPE 3"/>
    <property type="match status" value="1"/>
</dbReference>
<dbReference type="SUPFAM" id="SSF56784">
    <property type="entry name" value="HAD-like"/>
    <property type="match status" value="1"/>
</dbReference>
<dbReference type="GO" id="GO:0005829">
    <property type="term" value="C:cytosol"/>
    <property type="evidence" value="ECO:0007669"/>
    <property type="project" value="TreeGrafter"/>
</dbReference>
<dbReference type="PRINTS" id="PR00119">
    <property type="entry name" value="CATATPASE"/>
</dbReference>
<dbReference type="KEGG" id="pcat:Pcatena_02720"/>
<dbReference type="InterPro" id="IPR023214">
    <property type="entry name" value="HAD_sf"/>
</dbReference>
<reference evidence="2" key="1">
    <citation type="submission" date="2018-11" db="EMBL/GenBank/DDBJ databases">
        <title>Comparative genomics of Parolsenella catena and Libanicoccus massiliensis: Reclassification of Libanicoccus massiliensis as Parolsenella massiliensis comb. nov.</title>
        <authorList>
            <person name="Sakamoto M."/>
            <person name="Ikeyama N."/>
            <person name="Murakami T."/>
            <person name="Mori H."/>
            <person name="Yuki M."/>
            <person name="Ohkuma M."/>
        </authorList>
    </citation>
    <scope>NUCLEOTIDE SEQUENCE [LARGE SCALE GENOMIC DNA]</scope>
    <source>
        <strain evidence="2">JCM 31932</strain>
    </source>
</reference>
<keyword evidence="1" id="KW-0378">Hydrolase</keyword>
<organism evidence="1 2">
    <name type="scientific">Parolsenella catena</name>
    <dbReference type="NCBI Taxonomy" id="2003188"/>
    <lineage>
        <taxon>Bacteria</taxon>
        <taxon>Bacillati</taxon>
        <taxon>Actinomycetota</taxon>
        <taxon>Coriobacteriia</taxon>
        <taxon>Coriobacteriales</taxon>
        <taxon>Atopobiaceae</taxon>
        <taxon>Parolsenella</taxon>
    </lineage>
</organism>
<dbReference type="InterPro" id="IPR036412">
    <property type="entry name" value="HAD-like_sf"/>
</dbReference>
<dbReference type="AlphaFoldDB" id="A0A3G9KA96"/>
<dbReference type="GO" id="GO:0000287">
    <property type="term" value="F:magnesium ion binding"/>
    <property type="evidence" value="ECO:0007669"/>
    <property type="project" value="TreeGrafter"/>
</dbReference>
<dbReference type="Gene3D" id="3.30.1240.10">
    <property type="match status" value="1"/>
</dbReference>
<evidence type="ECO:0000313" key="1">
    <source>
        <dbReference type="EMBL" id="BBH49685.1"/>
    </source>
</evidence>
<dbReference type="PROSITE" id="PS01229">
    <property type="entry name" value="COF_2"/>
    <property type="match status" value="1"/>
</dbReference>
<dbReference type="EMBL" id="AP019367">
    <property type="protein sequence ID" value="BBH49685.1"/>
    <property type="molecule type" value="Genomic_DNA"/>
</dbReference>
<proteinExistence type="predicted"/>
<protein>
    <submittedName>
        <fullName evidence="1">Hydrolase</fullName>
    </submittedName>
</protein>
<name>A0A3G9KA96_9ACTN</name>
<evidence type="ECO:0000313" key="2">
    <source>
        <dbReference type="Proteomes" id="UP000273154"/>
    </source>
</evidence>
<dbReference type="Gene3D" id="3.40.50.1000">
    <property type="entry name" value="HAD superfamily/HAD-like"/>
    <property type="match status" value="1"/>
</dbReference>
<dbReference type="GO" id="GO:0016791">
    <property type="term" value="F:phosphatase activity"/>
    <property type="evidence" value="ECO:0007669"/>
    <property type="project" value="TreeGrafter"/>
</dbReference>